<dbReference type="EMBL" id="FPHH01000055">
    <property type="protein sequence ID" value="SFV59575.1"/>
    <property type="molecule type" value="Genomic_DNA"/>
</dbReference>
<dbReference type="AlphaFoldDB" id="A0A1W1C1G4"/>
<proteinExistence type="predicted"/>
<sequence length="77" mass="9007">MESSHKSEKKSGFLQRHLSSWLEKDWNPAVREKDKETSKRFRLQDYVDKAALYMKAHPSDYNNSNVKKLDALPVIGK</sequence>
<evidence type="ECO:0000313" key="1">
    <source>
        <dbReference type="EMBL" id="SFV59575.1"/>
    </source>
</evidence>
<gene>
    <name evidence="1" type="ORF">MNB_SM-5-524</name>
</gene>
<organism evidence="1">
    <name type="scientific">hydrothermal vent metagenome</name>
    <dbReference type="NCBI Taxonomy" id="652676"/>
    <lineage>
        <taxon>unclassified sequences</taxon>
        <taxon>metagenomes</taxon>
        <taxon>ecological metagenomes</taxon>
    </lineage>
</organism>
<name>A0A1W1C1G4_9ZZZZ</name>
<protein>
    <submittedName>
        <fullName evidence="1">Uncharacterized protein</fullName>
    </submittedName>
</protein>
<reference evidence="1" key="1">
    <citation type="submission" date="2016-10" db="EMBL/GenBank/DDBJ databases">
        <authorList>
            <person name="de Groot N.N."/>
        </authorList>
    </citation>
    <scope>NUCLEOTIDE SEQUENCE</scope>
</reference>
<accession>A0A1W1C1G4</accession>